<dbReference type="InterPro" id="IPR007704">
    <property type="entry name" value="PIG-M"/>
</dbReference>
<evidence type="ECO:0000256" key="2">
    <source>
        <dbReference type="ARBA" id="ARBA00004687"/>
    </source>
</evidence>
<evidence type="ECO:0000256" key="1">
    <source>
        <dbReference type="ARBA" id="ARBA00004477"/>
    </source>
</evidence>
<dbReference type="GO" id="GO:0006506">
    <property type="term" value="P:GPI anchor biosynthetic process"/>
    <property type="evidence" value="ECO:0007669"/>
    <property type="project" value="UniProtKB-KW"/>
</dbReference>
<protein>
    <recommendedName>
        <fullName evidence="12 13">GPI alpha-1,4-mannosyltransferase I, catalytic subunit</fullName>
        <ecNumber evidence="13">2.4.1.-</ecNumber>
    </recommendedName>
    <alternativeName>
        <fullName evidence="13">GPI mannosyltransferase I</fullName>
    </alternativeName>
</protein>
<comment type="caution">
    <text evidence="14">The sequence shown here is derived from an EMBL/GenBank/DDBJ whole genome shotgun (WGS) entry which is preliminary data.</text>
</comment>
<proteinExistence type="inferred from homology"/>
<evidence type="ECO:0000256" key="9">
    <source>
        <dbReference type="ARBA" id="ARBA00022989"/>
    </source>
</evidence>
<gene>
    <name evidence="14" type="ORF">PENTCL1PPCAC_6464</name>
</gene>
<dbReference type="PANTHER" id="PTHR12886">
    <property type="entry name" value="PIG-M MANNOSYLTRANSFERASE"/>
    <property type="match status" value="1"/>
</dbReference>
<keyword evidence="6 13" id="KW-0808">Transferase</keyword>
<evidence type="ECO:0000313" key="14">
    <source>
        <dbReference type="EMBL" id="GMS84289.1"/>
    </source>
</evidence>
<dbReference type="AlphaFoldDB" id="A0AAV5SN03"/>
<dbReference type="EMBL" id="BTSX01000002">
    <property type="protein sequence ID" value="GMS84289.1"/>
    <property type="molecule type" value="Genomic_DNA"/>
</dbReference>
<evidence type="ECO:0000256" key="12">
    <source>
        <dbReference type="ARBA" id="ARBA00093608"/>
    </source>
</evidence>
<dbReference type="EC" id="2.4.1.-" evidence="13"/>
<evidence type="ECO:0000256" key="5">
    <source>
        <dbReference type="ARBA" id="ARBA00022676"/>
    </source>
</evidence>
<dbReference type="GO" id="GO:0004376">
    <property type="term" value="F:GPI mannosyltransferase activity"/>
    <property type="evidence" value="ECO:0007669"/>
    <property type="project" value="InterPro"/>
</dbReference>
<keyword evidence="5 13" id="KW-0328">Glycosyltransferase</keyword>
<sequence>PEADTPLSNLLSTVLWMEFTRERVLWSALAFRFCLVAYSPIHDYLFKVRFTDIDYSVYHDAAMAVANGGSPYQRATYRYSPLLAWLLLPNSLFSSFGKLLFCCADIAVGWLCLQLSDERKKRRGETNKEWDSILRHSVLFWLANPLTMIISARGNGDSLVVTAVMATLLLIQRGKWYWAAVIHGALAVQLKLYPILIILPIYLHSIDTETKTPITHILNLRHGDRSIWERVKMLINGRGLLYALITVVSFAVTQLFFYSLYGDEFLYESLIYHLKRIDIRHNFSIYFYPLYLVEGNEWMSTLISKGAFIPQLVSTLLFSIRYSNDLAFSSFLSLYAFVALNKVCTSQYFVWYISFLPVIASSIEMSQTESILLIILWWIGQGLWLFPAYLFEFQGMATFEWIWISSLVFFVINMYIMIRLCRSYRERVEKGTKKSQ</sequence>
<keyword evidence="10 13" id="KW-0472">Membrane</keyword>
<dbReference type="Pfam" id="PF05007">
    <property type="entry name" value="Mannosyl_trans"/>
    <property type="match status" value="1"/>
</dbReference>
<keyword evidence="15" id="KW-1185">Reference proteome</keyword>
<dbReference type="GO" id="GO:0051751">
    <property type="term" value="F:alpha-1,4-mannosyltransferase activity"/>
    <property type="evidence" value="ECO:0007669"/>
    <property type="project" value="InterPro"/>
</dbReference>
<comment type="subcellular location">
    <subcellularLocation>
        <location evidence="1 13">Endoplasmic reticulum membrane</location>
        <topology evidence="1 13">Multi-pass membrane protein</topology>
    </subcellularLocation>
</comment>
<dbReference type="Proteomes" id="UP001432027">
    <property type="component" value="Unassembled WGS sequence"/>
</dbReference>
<reference evidence="14" key="1">
    <citation type="submission" date="2023-10" db="EMBL/GenBank/DDBJ databases">
        <title>Genome assembly of Pristionchus species.</title>
        <authorList>
            <person name="Yoshida K."/>
            <person name="Sommer R.J."/>
        </authorList>
    </citation>
    <scope>NUCLEOTIDE SEQUENCE</scope>
    <source>
        <strain evidence="14">RS0144</strain>
    </source>
</reference>
<comment type="caution">
    <text evidence="13">Lacks conserved residue(s) required for the propagation of feature annotation.</text>
</comment>
<evidence type="ECO:0000256" key="3">
    <source>
        <dbReference type="ARBA" id="ARBA00011071"/>
    </source>
</evidence>
<evidence type="ECO:0000256" key="10">
    <source>
        <dbReference type="ARBA" id="ARBA00023136"/>
    </source>
</evidence>
<feature type="transmembrane region" description="Helical" evidence="13">
    <location>
        <begin position="334"/>
        <end position="359"/>
    </location>
</feature>
<name>A0AAV5SN03_9BILA</name>
<comment type="similarity">
    <text evidence="3 13">Belongs to the PIGM family.</text>
</comment>
<evidence type="ECO:0000256" key="13">
    <source>
        <dbReference type="RuleBase" id="RU365064"/>
    </source>
</evidence>
<keyword evidence="7 13" id="KW-0812">Transmembrane</keyword>
<comment type="function">
    <text evidence="11 13">Catalytic subunit of the glycosylphosphatidylinositol-mannosyltransferase I complex which catalyzes the transfer of the first mannose, via an alpha-1,4 bond from a dolichol-phosphate-mannose (Dol-P-Man) to the glucosaminyl acyl phosphatidylinositol (GlcN-(acyl)PI) intermediate to generate alpha-D-Man-(1-&gt;4)-alpha-D-GlcN-(1-&gt;6)-(1-radyl,2-acyl-sn-glycero-3-phospho)-2-acyl-inositol and participates in the sixth step of the glycosylphosphatidylinositol-anchor biosynthesis.</text>
</comment>
<accession>A0AAV5SN03</accession>
<comment type="pathway">
    <text evidence="2 13">Glycolipid biosynthesis; glycosylphosphatidylinositol-anchor biosynthesis.</text>
</comment>
<organism evidence="14 15">
    <name type="scientific">Pristionchus entomophagus</name>
    <dbReference type="NCBI Taxonomy" id="358040"/>
    <lineage>
        <taxon>Eukaryota</taxon>
        <taxon>Metazoa</taxon>
        <taxon>Ecdysozoa</taxon>
        <taxon>Nematoda</taxon>
        <taxon>Chromadorea</taxon>
        <taxon>Rhabditida</taxon>
        <taxon>Rhabditina</taxon>
        <taxon>Diplogasteromorpha</taxon>
        <taxon>Diplogasteroidea</taxon>
        <taxon>Neodiplogasteridae</taxon>
        <taxon>Pristionchus</taxon>
    </lineage>
</organism>
<evidence type="ECO:0000313" key="15">
    <source>
        <dbReference type="Proteomes" id="UP001432027"/>
    </source>
</evidence>
<feature type="transmembrane region" description="Helical" evidence="13">
    <location>
        <begin position="92"/>
        <end position="113"/>
    </location>
</feature>
<evidence type="ECO:0000256" key="7">
    <source>
        <dbReference type="ARBA" id="ARBA00022692"/>
    </source>
</evidence>
<feature type="transmembrane region" description="Helical" evidence="13">
    <location>
        <begin position="371"/>
        <end position="389"/>
    </location>
</feature>
<keyword evidence="9 13" id="KW-1133">Transmembrane helix</keyword>
<dbReference type="GO" id="GO:0005789">
    <property type="term" value="C:endoplasmic reticulum membrane"/>
    <property type="evidence" value="ECO:0007669"/>
    <property type="project" value="UniProtKB-SubCell"/>
</dbReference>
<keyword evidence="4 13" id="KW-0337">GPI-anchor biosynthesis</keyword>
<feature type="non-terminal residue" evidence="14">
    <location>
        <position position="1"/>
    </location>
</feature>
<keyword evidence="8 13" id="KW-0256">Endoplasmic reticulum</keyword>
<feature type="transmembrane region" description="Helical" evidence="13">
    <location>
        <begin position="176"/>
        <end position="203"/>
    </location>
</feature>
<dbReference type="PANTHER" id="PTHR12886:SF0">
    <property type="entry name" value="GPI MANNOSYLTRANSFERASE 1"/>
    <property type="match status" value="1"/>
</dbReference>
<feature type="transmembrane region" description="Helical" evidence="13">
    <location>
        <begin position="240"/>
        <end position="261"/>
    </location>
</feature>
<feature type="transmembrane region" description="Helical" evidence="13">
    <location>
        <begin position="401"/>
        <end position="418"/>
    </location>
</feature>
<evidence type="ECO:0000256" key="8">
    <source>
        <dbReference type="ARBA" id="ARBA00022824"/>
    </source>
</evidence>
<evidence type="ECO:0000256" key="4">
    <source>
        <dbReference type="ARBA" id="ARBA00022502"/>
    </source>
</evidence>
<evidence type="ECO:0000256" key="6">
    <source>
        <dbReference type="ARBA" id="ARBA00022679"/>
    </source>
</evidence>
<evidence type="ECO:0000256" key="11">
    <source>
        <dbReference type="ARBA" id="ARBA00093408"/>
    </source>
</evidence>
<dbReference type="GO" id="GO:1990529">
    <property type="term" value="C:glycosylphosphatidylinositol-mannosyltransferase I complex"/>
    <property type="evidence" value="ECO:0007669"/>
    <property type="project" value="TreeGrafter"/>
</dbReference>